<feature type="compositionally biased region" description="Low complexity" evidence="2">
    <location>
        <begin position="302"/>
        <end position="319"/>
    </location>
</feature>
<feature type="compositionally biased region" description="Low complexity" evidence="2">
    <location>
        <begin position="278"/>
        <end position="292"/>
    </location>
</feature>
<dbReference type="Proteomes" id="UP000265703">
    <property type="component" value="Unassembled WGS sequence"/>
</dbReference>
<gene>
    <name evidence="3" type="ORF">C1645_763597</name>
</gene>
<keyword evidence="4" id="KW-1185">Reference proteome</keyword>
<feature type="region of interest" description="Disordered" evidence="2">
    <location>
        <begin position="208"/>
        <end position="353"/>
    </location>
</feature>
<feature type="region of interest" description="Disordered" evidence="2">
    <location>
        <begin position="107"/>
        <end position="147"/>
    </location>
</feature>
<evidence type="ECO:0000256" key="1">
    <source>
        <dbReference type="SAM" id="Coils"/>
    </source>
</evidence>
<feature type="compositionally biased region" description="Low complexity" evidence="2">
    <location>
        <begin position="138"/>
        <end position="147"/>
    </location>
</feature>
<evidence type="ECO:0000313" key="4">
    <source>
        <dbReference type="Proteomes" id="UP000265703"/>
    </source>
</evidence>
<dbReference type="EMBL" id="QKYT01000114">
    <property type="protein sequence ID" value="RIA92914.1"/>
    <property type="molecule type" value="Genomic_DNA"/>
</dbReference>
<dbReference type="OrthoDB" id="2352441at2759"/>
<organism evidence="3 4">
    <name type="scientific">Glomus cerebriforme</name>
    <dbReference type="NCBI Taxonomy" id="658196"/>
    <lineage>
        <taxon>Eukaryota</taxon>
        <taxon>Fungi</taxon>
        <taxon>Fungi incertae sedis</taxon>
        <taxon>Mucoromycota</taxon>
        <taxon>Glomeromycotina</taxon>
        <taxon>Glomeromycetes</taxon>
        <taxon>Glomerales</taxon>
        <taxon>Glomeraceae</taxon>
        <taxon>Glomus</taxon>
    </lineage>
</organism>
<comment type="caution">
    <text evidence="3">The sequence shown here is derived from an EMBL/GenBank/DDBJ whole genome shotgun (WGS) entry which is preliminary data.</text>
</comment>
<feature type="compositionally biased region" description="Basic and acidic residues" evidence="2">
    <location>
        <begin position="320"/>
        <end position="336"/>
    </location>
</feature>
<feature type="compositionally biased region" description="Low complexity" evidence="2">
    <location>
        <begin position="107"/>
        <end position="120"/>
    </location>
</feature>
<dbReference type="AlphaFoldDB" id="A0A397TDC5"/>
<proteinExistence type="predicted"/>
<keyword evidence="1" id="KW-0175">Coiled coil</keyword>
<feature type="non-terminal residue" evidence="3">
    <location>
        <position position="516"/>
    </location>
</feature>
<evidence type="ECO:0000313" key="3">
    <source>
        <dbReference type="EMBL" id="RIA92914.1"/>
    </source>
</evidence>
<feature type="region of interest" description="Disordered" evidence="2">
    <location>
        <begin position="442"/>
        <end position="476"/>
    </location>
</feature>
<sequence length="516" mass="56937">MTEQPLIISTNINTLSRLPRNGKNNATHKNYPLTEENLKIHTGMVPSSRETKAHFVLIYVDLQKQLVALEAQLRKEAEEAQEKFNASLPENTPPVIPEVIHVPQLSNSQIISPSSPTSFIIDDEEPTSSFPTNDVINEPEPSSPKSIEEIPSLLDSVINNGRKSQRIKNLFKKTAKKITLIIGKSSNSNDNNLTPHFDRDIASLNVELSVPPSPSQSTVRSKNSSRPKAPFKNIFIPHSSKPTHNRTNSADTTHTLSIHPTSPSSSLNNNAPYSSVQNSPLLPPLLTSNTNTHSNFEKKNDLSSNLPFSNNSSIPSPNNEKCENDVCKASPEHRDSGISLVSPGGRSGHHSREHSISSILRKMGNFHAFHKDNQHQFDGHRKEKSWGPFSSIIIGSKDNEMQLLAFRYPSIHNADIYVDSGDFGGTEEQDNSSCSGGAFVPEIDGISGKQKDKERSVTFDLDDQQASTSDEDAGLNKRKRCSAMNKNTQSTVIPIDFSDNIMKELDALNILRTTDI</sequence>
<reference evidence="3 4" key="1">
    <citation type="submission" date="2018-06" db="EMBL/GenBank/DDBJ databases">
        <title>Comparative genomics reveals the genomic features of Rhizophagus irregularis, R. cerebriforme, R. diaphanum and Gigaspora rosea, and their symbiotic lifestyle signature.</title>
        <authorList>
            <person name="Morin E."/>
            <person name="San Clemente H."/>
            <person name="Chen E.C.H."/>
            <person name="De La Providencia I."/>
            <person name="Hainaut M."/>
            <person name="Kuo A."/>
            <person name="Kohler A."/>
            <person name="Murat C."/>
            <person name="Tang N."/>
            <person name="Roy S."/>
            <person name="Loubradou J."/>
            <person name="Henrissat B."/>
            <person name="Grigoriev I.V."/>
            <person name="Corradi N."/>
            <person name="Roux C."/>
            <person name="Martin F.M."/>
        </authorList>
    </citation>
    <scope>NUCLEOTIDE SEQUENCE [LARGE SCALE GENOMIC DNA]</scope>
    <source>
        <strain evidence="3 4">DAOM 227022</strain>
    </source>
</reference>
<feature type="coiled-coil region" evidence="1">
    <location>
        <begin position="59"/>
        <end position="86"/>
    </location>
</feature>
<name>A0A397TDC5_9GLOM</name>
<feature type="compositionally biased region" description="Polar residues" evidence="2">
    <location>
        <begin position="215"/>
        <end position="226"/>
    </location>
</feature>
<accession>A0A397TDC5</accession>
<feature type="compositionally biased region" description="Polar residues" evidence="2">
    <location>
        <begin position="240"/>
        <end position="277"/>
    </location>
</feature>
<protein>
    <submittedName>
        <fullName evidence="3">Uncharacterized protein</fullName>
    </submittedName>
</protein>
<evidence type="ECO:0000256" key="2">
    <source>
        <dbReference type="SAM" id="MobiDB-lite"/>
    </source>
</evidence>